<feature type="region of interest" description="Disordered" evidence="21">
    <location>
        <begin position="1"/>
        <end position="104"/>
    </location>
</feature>
<dbReference type="PANTHER" id="PTHR10887">
    <property type="entry name" value="DNA2/NAM7 HELICASE FAMILY"/>
    <property type="match status" value="1"/>
</dbReference>
<keyword evidence="5 20" id="KW-0235">DNA replication</keyword>
<evidence type="ECO:0000256" key="18">
    <source>
        <dbReference type="ARBA" id="ARBA00023268"/>
    </source>
</evidence>
<comment type="function">
    <text evidence="20">Key enzyme involved in DNA replication and DNA repair. Involved in Okazaki fragments processing by cleaving long flaps that escape FEN1: flaps that are longer than 27 nucleotides are coated by replication protein A complex (RPA), leading to recruit DNA2 which cleaves the flap until it is too short to bind RPA and becomes a substrate for FEN1. Also involved in 5'-end resection of DNA during double-strand break (DSB) repair by mediating the cleavage of 5'-ssDNA.</text>
</comment>
<evidence type="ECO:0000313" key="25">
    <source>
        <dbReference type="EMBL" id="GMH21627.1"/>
    </source>
</evidence>
<feature type="domain" description="DNA replication factor Dna2 N-terminal" evidence="22">
    <location>
        <begin position="439"/>
        <end position="641"/>
    </location>
</feature>
<comment type="subcellular location">
    <subcellularLocation>
        <location evidence="20">Nucleus</location>
    </subcellularLocation>
    <subcellularLocation>
        <location evidence="20">Chromosome</location>
    </subcellularLocation>
</comment>
<keyword evidence="18 20" id="KW-0511">Multifunctional enzyme</keyword>
<comment type="caution">
    <text evidence="25">The sequence shown here is derived from an EMBL/GenBank/DDBJ whole genome shotgun (WGS) entry which is preliminary data.</text>
</comment>
<keyword evidence="16 20" id="KW-0234">DNA repair</keyword>
<dbReference type="GO" id="GO:0017108">
    <property type="term" value="F:5'-flap endonuclease activity"/>
    <property type="evidence" value="ECO:0007669"/>
    <property type="project" value="UniProtKB-UniRule"/>
</dbReference>
<dbReference type="InterPro" id="IPR047187">
    <property type="entry name" value="SF1_C_Upf1"/>
</dbReference>
<evidence type="ECO:0000256" key="19">
    <source>
        <dbReference type="ARBA" id="ARBA00047995"/>
    </source>
</evidence>
<keyword evidence="26" id="KW-1185">Reference proteome</keyword>
<dbReference type="InterPro" id="IPR014808">
    <property type="entry name" value="DNA_replication_fac_Dna2_N"/>
</dbReference>
<keyword evidence="11 20" id="KW-0347">Helicase</keyword>
<evidence type="ECO:0000313" key="26">
    <source>
        <dbReference type="Proteomes" id="UP001279734"/>
    </source>
</evidence>
<evidence type="ECO:0000256" key="11">
    <source>
        <dbReference type="ARBA" id="ARBA00022806"/>
    </source>
</evidence>
<sequence>MPLRKKANAASSSASKKSNQDQNSQPCKFGIQHFFERHSLSSQNPKDDNNRTSSPNAALPDAPQGPKPLITTTAPSSRTSDPDGAVLASSEAESKALNSSNASTLPQMLESGMNVGEIGSGDGLKWLETVGNGKSEVKNPKNGMNLGRVHQNNASDITPPESMLTEAAESPEVSKNVARKRFKFSPGMIIKQSQDDGGDEITWKISPVNERLQSISKNAPEVVKTLAEASRLNFLKFQRCSTDKTLSASEDSLVKLLSSQSFEVPEKFSVLSNGVSLKRITQGHDTSIHGRDEITLDVMNLAVLNSQSPFQTPPSLPYHNNKSTNSVVRDDGVPESLGLRQHKKALLELLDQVKDVISVEELAANRAELCSSKLDDGISIDQPIMAHSVVNKSAKDPQEDTKLASSDSFFLVLEVTEKCGSASSSGAQCSLKVLRLLNEQSGEEQFVQLWDEWFYSVVEPGDTILVIGEFDGNGKCDVNNGKNLIIVHPNILVSGTRVAGSLSCSRRAVLDERLKCNDRSTAALIGSLLHQIFQAGLLMEIPTRALLEEYSRIVVDKNIENLYACEVNEKDVYETLTEAIPRIVNWIKLFKHSQNSKAPTVDFGPDYGLRKVCISEVVDIEEMAWAPKYGLKGMIDASIRVRVHSDGKEAYEKIIPLEFKTGKGTNRQSAMEHSAQVILYTLIMSERYLENIDSGLLYYLHTDQTQGIVVRRSDVIGLIMRRNELARDIVKASIVQQLPPMLRAHGGSTDSSGLGDFFDSLTNHLTNSHLRFLKKWDQLIDLEAKEMQFNKSNIWQPPVSKIQQHSGCLSSIVLDASDQLQMQNPTKDNRFVYRFVRQDIHNLDEGIHDRDSQSARFSVEDDMDCKLQSGDYVVSFSKRLRLPKSTRSSMSTDLYQVVWRIDKDEFATSFAIMRFNLVQLFLQSAQSTHLRNMVVELKAPRFDSGCILSQDPALSYIWSERNLNDDQRRAIIKILTAKDYALILGMPGTGKTSTMVYAVKALLMRGASVLLTSYTNTAVDNLLIKLKAQGIDFVRIGRFEVVHKEVHTHCISAMDIHSVEEIKIRLDHVKVVAVTCLGITSPLLANKKFDVCIMDEAGQTSLPVSLGPLMFASVFVLVGDHYQLPPLVKSAEARENGMGISLFCRLSEAHPEAISALQSQYRMCAGIMDLSNALIYGDRLCCGSSDVENAKLQFSSSVAMPSWLKQVVNADKPVIFINTDMLAAFEANGIKAINNPVEAYIVSEVVRMLINLGIEKEEIGIITPYNSQANLIQHTVNMTSVEVHTIDKYQGRDKDCILVSFARSSCNPRNFSASLLGDWHRINVALTRAKKKLIMVGSCKTLARVPLLNLLIQKVDEQSGIVPVTRDDIHHNGELKRCSQVR</sequence>
<dbReference type="GO" id="GO:0005737">
    <property type="term" value="C:cytoplasm"/>
    <property type="evidence" value="ECO:0007669"/>
    <property type="project" value="TreeGrafter"/>
</dbReference>
<keyword evidence="3 20" id="KW-0158">Chromosome</keyword>
<evidence type="ECO:0000259" key="23">
    <source>
        <dbReference type="Pfam" id="PF13086"/>
    </source>
</evidence>
<dbReference type="Pfam" id="PF13086">
    <property type="entry name" value="AAA_11"/>
    <property type="match status" value="2"/>
</dbReference>
<evidence type="ECO:0000256" key="13">
    <source>
        <dbReference type="ARBA" id="ARBA00023004"/>
    </source>
</evidence>
<dbReference type="PANTHER" id="PTHR10887:SF433">
    <property type="entry name" value="DNA REPLICATION ATP-DEPENDENT HELICASE_NUCLEASE DNA2"/>
    <property type="match status" value="1"/>
</dbReference>
<dbReference type="FunFam" id="3.40.50.300:FF:001170">
    <property type="entry name" value="DNA replication helicase Dna2"/>
    <property type="match status" value="1"/>
</dbReference>
<evidence type="ECO:0000256" key="4">
    <source>
        <dbReference type="ARBA" id="ARBA00022485"/>
    </source>
</evidence>
<evidence type="ECO:0000256" key="3">
    <source>
        <dbReference type="ARBA" id="ARBA00022454"/>
    </source>
</evidence>
<evidence type="ECO:0000256" key="1">
    <source>
        <dbReference type="ARBA" id="ARBA00001966"/>
    </source>
</evidence>
<comment type="catalytic activity">
    <reaction evidence="19 20">
        <text>ATP + H2O = ADP + phosphate + H(+)</text>
        <dbReference type="Rhea" id="RHEA:13065"/>
        <dbReference type="ChEBI" id="CHEBI:15377"/>
        <dbReference type="ChEBI" id="CHEBI:15378"/>
        <dbReference type="ChEBI" id="CHEBI:30616"/>
        <dbReference type="ChEBI" id="CHEBI:43474"/>
        <dbReference type="ChEBI" id="CHEBI:456216"/>
        <dbReference type="EC" id="3.6.4.12"/>
    </reaction>
</comment>
<gene>
    <name evidence="25" type="ORF">Nepgr_023469</name>
</gene>
<dbReference type="CDD" id="cd18041">
    <property type="entry name" value="DEXXQc_DNA2"/>
    <property type="match status" value="1"/>
</dbReference>
<dbReference type="GO" id="GO:0071932">
    <property type="term" value="P:replication fork reversal"/>
    <property type="evidence" value="ECO:0007669"/>
    <property type="project" value="TreeGrafter"/>
</dbReference>
<dbReference type="InterPro" id="IPR011604">
    <property type="entry name" value="PDDEXK-like_dom_sf"/>
</dbReference>
<evidence type="ECO:0000259" key="22">
    <source>
        <dbReference type="Pfam" id="PF08696"/>
    </source>
</evidence>
<accession>A0AAD3XXR2</accession>
<dbReference type="CDD" id="cd18808">
    <property type="entry name" value="SF1_C_Upf1"/>
    <property type="match status" value="1"/>
</dbReference>
<dbReference type="GO" id="GO:0003677">
    <property type="term" value="F:DNA binding"/>
    <property type="evidence" value="ECO:0007669"/>
    <property type="project" value="UniProtKB-UniRule"/>
</dbReference>
<evidence type="ECO:0000256" key="12">
    <source>
        <dbReference type="ARBA" id="ARBA00022840"/>
    </source>
</evidence>
<keyword evidence="17 20" id="KW-0539">Nucleus</keyword>
<name>A0AAD3XXR2_NEPGR</name>
<reference evidence="25" key="1">
    <citation type="submission" date="2023-05" db="EMBL/GenBank/DDBJ databases">
        <title>Nepenthes gracilis genome sequencing.</title>
        <authorList>
            <person name="Fukushima K."/>
        </authorList>
    </citation>
    <scope>NUCLEOTIDE SEQUENCE</scope>
    <source>
        <strain evidence="25">SING2019-196</strain>
    </source>
</reference>
<dbReference type="GO" id="GO:0006281">
    <property type="term" value="P:DNA repair"/>
    <property type="evidence" value="ECO:0007669"/>
    <property type="project" value="UniProtKB-KW"/>
</dbReference>
<feature type="domain" description="DNA2/NAM7 helicase helicase" evidence="23">
    <location>
        <begin position="962"/>
        <end position="1052"/>
    </location>
</feature>
<keyword evidence="9 20" id="KW-0227">DNA damage</keyword>
<evidence type="ECO:0000256" key="5">
    <source>
        <dbReference type="ARBA" id="ARBA00022705"/>
    </source>
</evidence>
<evidence type="ECO:0000256" key="14">
    <source>
        <dbReference type="ARBA" id="ARBA00023014"/>
    </source>
</evidence>
<evidence type="ECO:0000256" key="7">
    <source>
        <dbReference type="ARBA" id="ARBA00022723"/>
    </source>
</evidence>
<feature type="compositionally biased region" description="Low complexity" evidence="21">
    <location>
        <begin position="8"/>
        <end position="25"/>
    </location>
</feature>
<feature type="compositionally biased region" description="Basic and acidic residues" evidence="21">
    <location>
        <begin position="34"/>
        <end position="50"/>
    </location>
</feature>
<dbReference type="Gene3D" id="3.40.50.300">
    <property type="entry name" value="P-loop containing nucleotide triphosphate hydrolases"/>
    <property type="match status" value="3"/>
</dbReference>
<feature type="compositionally biased region" description="Polar residues" evidence="21">
    <location>
        <begin position="70"/>
        <end position="79"/>
    </location>
</feature>
<dbReference type="EC" id="3.6.4.12" evidence="20"/>
<evidence type="ECO:0000256" key="17">
    <source>
        <dbReference type="ARBA" id="ARBA00023242"/>
    </source>
</evidence>
<dbReference type="InterPro" id="IPR026851">
    <property type="entry name" value="Dna2/JHS1_DEXXQ-box"/>
</dbReference>
<evidence type="ECO:0000256" key="6">
    <source>
        <dbReference type="ARBA" id="ARBA00022722"/>
    </source>
</evidence>
<dbReference type="GO" id="GO:0017116">
    <property type="term" value="F:single-stranded DNA helicase activity"/>
    <property type="evidence" value="ECO:0007669"/>
    <property type="project" value="UniProtKB-UniRule"/>
</dbReference>
<evidence type="ECO:0000256" key="15">
    <source>
        <dbReference type="ARBA" id="ARBA00023125"/>
    </source>
</evidence>
<dbReference type="Pfam" id="PF08696">
    <property type="entry name" value="Dna2"/>
    <property type="match status" value="1"/>
</dbReference>
<evidence type="ECO:0000256" key="9">
    <source>
        <dbReference type="ARBA" id="ARBA00022763"/>
    </source>
</evidence>
<protein>
    <recommendedName>
        <fullName evidence="20">DNA replication ATP-dependent helicase/nuclease</fullName>
        <ecNumber evidence="20">3.1.-.-</ecNumber>
        <ecNumber evidence="20">3.6.4.12</ecNumber>
    </recommendedName>
</protein>
<proteinExistence type="inferred from homology"/>
<dbReference type="GO" id="GO:0033567">
    <property type="term" value="P:DNA replication, Okazaki fragment processing"/>
    <property type="evidence" value="ECO:0007669"/>
    <property type="project" value="UniProtKB-UniRule"/>
</dbReference>
<dbReference type="InterPro" id="IPR041677">
    <property type="entry name" value="DNA2/NAM7_AAA_11"/>
</dbReference>
<dbReference type="GO" id="GO:0046872">
    <property type="term" value="F:metal ion binding"/>
    <property type="evidence" value="ECO:0007669"/>
    <property type="project" value="UniProtKB-UniRule"/>
</dbReference>
<dbReference type="GO" id="GO:0005524">
    <property type="term" value="F:ATP binding"/>
    <property type="evidence" value="ECO:0007669"/>
    <property type="project" value="UniProtKB-UniRule"/>
</dbReference>
<dbReference type="Pfam" id="PF13087">
    <property type="entry name" value="AAA_12"/>
    <property type="match status" value="1"/>
</dbReference>
<evidence type="ECO:0000256" key="21">
    <source>
        <dbReference type="SAM" id="MobiDB-lite"/>
    </source>
</evidence>
<dbReference type="Proteomes" id="UP001279734">
    <property type="component" value="Unassembled WGS sequence"/>
</dbReference>
<dbReference type="InterPro" id="IPR041679">
    <property type="entry name" value="DNA2/NAM7-like_C"/>
</dbReference>
<dbReference type="CDD" id="cd22318">
    <property type="entry name" value="DNA2_N-like"/>
    <property type="match status" value="1"/>
</dbReference>
<dbReference type="InterPro" id="IPR045055">
    <property type="entry name" value="DNA2/NAM7-like"/>
</dbReference>
<dbReference type="Gene3D" id="3.90.320.10">
    <property type="match status" value="1"/>
</dbReference>
<keyword evidence="4 20" id="KW-0004">4Fe-4S</keyword>
<evidence type="ECO:0000256" key="8">
    <source>
        <dbReference type="ARBA" id="ARBA00022741"/>
    </source>
</evidence>
<keyword evidence="13 20" id="KW-0408">Iron</keyword>
<evidence type="ECO:0000256" key="2">
    <source>
        <dbReference type="ARBA" id="ARBA00007913"/>
    </source>
</evidence>
<dbReference type="EMBL" id="BSYO01000023">
    <property type="protein sequence ID" value="GMH21627.1"/>
    <property type="molecule type" value="Genomic_DNA"/>
</dbReference>
<feature type="domain" description="DNA2/NAM7 helicase-like C-terminal" evidence="24">
    <location>
        <begin position="1139"/>
        <end position="1339"/>
    </location>
</feature>
<dbReference type="FunFam" id="3.40.50.300:FF:001490">
    <property type="entry name" value="DNA replication helicase"/>
    <property type="match status" value="1"/>
</dbReference>
<keyword evidence="8 20" id="KW-0547">Nucleotide-binding</keyword>
<dbReference type="EC" id="3.1.-.-" evidence="20"/>
<organism evidence="25 26">
    <name type="scientific">Nepenthes gracilis</name>
    <name type="common">Slender pitcher plant</name>
    <dbReference type="NCBI Taxonomy" id="150966"/>
    <lineage>
        <taxon>Eukaryota</taxon>
        <taxon>Viridiplantae</taxon>
        <taxon>Streptophyta</taxon>
        <taxon>Embryophyta</taxon>
        <taxon>Tracheophyta</taxon>
        <taxon>Spermatophyta</taxon>
        <taxon>Magnoliopsida</taxon>
        <taxon>eudicotyledons</taxon>
        <taxon>Gunneridae</taxon>
        <taxon>Pentapetalae</taxon>
        <taxon>Caryophyllales</taxon>
        <taxon>Nepenthaceae</taxon>
        <taxon>Nepenthes</taxon>
    </lineage>
</organism>
<keyword evidence="6 20" id="KW-0540">Nuclease</keyword>
<dbReference type="SUPFAM" id="SSF52540">
    <property type="entry name" value="P-loop containing nucleoside triphosphate hydrolases"/>
    <property type="match status" value="1"/>
</dbReference>
<comment type="cofactor">
    <cofactor evidence="1">
        <name>[4Fe-4S] cluster</name>
        <dbReference type="ChEBI" id="CHEBI:49883"/>
    </cofactor>
</comment>
<keyword evidence="14 20" id="KW-0411">Iron-sulfur</keyword>
<dbReference type="GO" id="GO:0051539">
    <property type="term" value="F:4 iron, 4 sulfur cluster binding"/>
    <property type="evidence" value="ECO:0007669"/>
    <property type="project" value="UniProtKB-UniRule"/>
</dbReference>
<dbReference type="GO" id="GO:0005694">
    <property type="term" value="C:chromosome"/>
    <property type="evidence" value="ECO:0007669"/>
    <property type="project" value="UniProtKB-SubCell"/>
</dbReference>
<keyword evidence="12 20" id="KW-0067">ATP-binding</keyword>
<keyword evidence="10 20" id="KW-0378">Hydrolase</keyword>
<keyword evidence="7 20" id="KW-0479">Metal-binding</keyword>
<evidence type="ECO:0000256" key="16">
    <source>
        <dbReference type="ARBA" id="ARBA00023204"/>
    </source>
</evidence>
<evidence type="ECO:0000256" key="20">
    <source>
        <dbReference type="RuleBase" id="RU367041"/>
    </source>
</evidence>
<dbReference type="GO" id="GO:0005634">
    <property type="term" value="C:nucleus"/>
    <property type="evidence" value="ECO:0007669"/>
    <property type="project" value="UniProtKB-SubCell"/>
</dbReference>
<comment type="similarity">
    <text evidence="2 20">Belongs to the DNA2/NAM7 helicase family.</text>
</comment>
<evidence type="ECO:0000259" key="24">
    <source>
        <dbReference type="Pfam" id="PF13087"/>
    </source>
</evidence>
<feature type="region of interest" description="Disordered" evidence="21">
    <location>
        <begin position="133"/>
        <end position="159"/>
    </location>
</feature>
<keyword evidence="15 20" id="KW-0238">DNA-binding</keyword>
<feature type="domain" description="DNA2/NAM7 helicase helicase" evidence="23">
    <location>
        <begin position="1066"/>
        <end position="1130"/>
    </location>
</feature>
<evidence type="ECO:0000256" key="10">
    <source>
        <dbReference type="ARBA" id="ARBA00022801"/>
    </source>
</evidence>
<dbReference type="InterPro" id="IPR027417">
    <property type="entry name" value="P-loop_NTPase"/>
</dbReference>